<dbReference type="EMBL" id="JACEEZ010023634">
    <property type="protein sequence ID" value="KAG0711060.1"/>
    <property type="molecule type" value="Genomic_DNA"/>
</dbReference>
<feature type="transmembrane region" description="Helical" evidence="2">
    <location>
        <begin position="42"/>
        <end position="65"/>
    </location>
</feature>
<accession>A0A8J5CGS3</accession>
<comment type="caution">
    <text evidence="3">The sequence shown here is derived from an EMBL/GenBank/DDBJ whole genome shotgun (WGS) entry which is preliminary data.</text>
</comment>
<keyword evidence="2" id="KW-0472">Membrane</keyword>
<evidence type="ECO:0000313" key="3">
    <source>
        <dbReference type="EMBL" id="KAG0711060.1"/>
    </source>
</evidence>
<organism evidence="3 4">
    <name type="scientific">Chionoecetes opilio</name>
    <name type="common">Atlantic snow crab</name>
    <name type="synonym">Cancer opilio</name>
    <dbReference type="NCBI Taxonomy" id="41210"/>
    <lineage>
        <taxon>Eukaryota</taxon>
        <taxon>Metazoa</taxon>
        <taxon>Ecdysozoa</taxon>
        <taxon>Arthropoda</taxon>
        <taxon>Crustacea</taxon>
        <taxon>Multicrustacea</taxon>
        <taxon>Malacostraca</taxon>
        <taxon>Eumalacostraca</taxon>
        <taxon>Eucarida</taxon>
        <taxon>Decapoda</taxon>
        <taxon>Pleocyemata</taxon>
        <taxon>Brachyura</taxon>
        <taxon>Eubrachyura</taxon>
        <taxon>Majoidea</taxon>
        <taxon>Majidae</taxon>
        <taxon>Chionoecetes</taxon>
    </lineage>
</organism>
<feature type="region of interest" description="Disordered" evidence="1">
    <location>
        <begin position="77"/>
        <end position="108"/>
    </location>
</feature>
<dbReference type="OrthoDB" id="10651204at2759"/>
<keyword evidence="2" id="KW-1133">Transmembrane helix</keyword>
<evidence type="ECO:0000313" key="4">
    <source>
        <dbReference type="Proteomes" id="UP000770661"/>
    </source>
</evidence>
<evidence type="ECO:0000256" key="1">
    <source>
        <dbReference type="SAM" id="MobiDB-lite"/>
    </source>
</evidence>
<name>A0A8J5CGS3_CHIOP</name>
<sequence>MAACGFPLGESWGEVLSMMVGSKERLACLERQVQKAEQEHKTFVLCFVLIVCVAVVVVFVVLVAGCSWARHTLARHHCPREDSEAVPLPAPGVTEEDASEARGRGQQD</sequence>
<dbReference type="AlphaFoldDB" id="A0A8J5CGS3"/>
<gene>
    <name evidence="3" type="ORF">GWK47_021433</name>
</gene>
<keyword evidence="2" id="KW-0812">Transmembrane</keyword>
<reference evidence="3" key="1">
    <citation type="submission" date="2020-07" db="EMBL/GenBank/DDBJ databases">
        <title>The High-quality genome of the commercially important snow crab, Chionoecetes opilio.</title>
        <authorList>
            <person name="Jeong J.-H."/>
            <person name="Ryu S."/>
        </authorList>
    </citation>
    <scope>NUCLEOTIDE SEQUENCE</scope>
    <source>
        <strain evidence="3">MADBK_172401_WGS</strain>
        <tissue evidence="3">Digestive gland</tissue>
    </source>
</reference>
<keyword evidence="4" id="KW-1185">Reference proteome</keyword>
<proteinExistence type="predicted"/>
<protein>
    <submittedName>
        <fullName evidence="3">Uncharacterized protein</fullName>
    </submittedName>
</protein>
<evidence type="ECO:0000256" key="2">
    <source>
        <dbReference type="SAM" id="Phobius"/>
    </source>
</evidence>
<dbReference type="Proteomes" id="UP000770661">
    <property type="component" value="Unassembled WGS sequence"/>
</dbReference>
<feature type="compositionally biased region" description="Basic and acidic residues" evidence="1">
    <location>
        <begin position="99"/>
        <end position="108"/>
    </location>
</feature>